<comment type="caution">
    <text evidence="2">The sequence shown here is derived from an EMBL/GenBank/DDBJ whole genome shotgun (WGS) entry which is preliminary data.</text>
</comment>
<evidence type="ECO:0000313" key="2">
    <source>
        <dbReference type="EMBL" id="CAK7926300.1"/>
    </source>
</evidence>
<dbReference type="Proteomes" id="UP001162060">
    <property type="component" value="Unassembled WGS sequence"/>
</dbReference>
<organism evidence="2 3">
    <name type="scientific">Peronospora matthiolae</name>
    <dbReference type="NCBI Taxonomy" id="2874970"/>
    <lineage>
        <taxon>Eukaryota</taxon>
        <taxon>Sar</taxon>
        <taxon>Stramenopiles</taxon>
        <taxon>Oomycota</taxon>
        <taxon>Peronosporomycetes</taxon>
        <taxon>Peronosporales</taxon>
        <taxon>Peronosporaceae</taxon>
        <taxon>Peronospora</taxon>
    </lineage>
</organism>
<proteinExistence type="predicted"/>
<feature type="region of interest" description="Disordered" evidence="1">
    <location>
        <begin position="1"/>
        <end position="146"/>
    </location>
</feature>
<evidence type="ECO:0000313" key="3">
    <source>
        <dbReference type="Proteomes" id="UP001162060"/>
    </source>
</evidence>
<name>A0AAV1TVJ9_9STRA</name>
<dbReference type="AlphaFoldDB" id="A0AAV1TVJ9"/>
<accession>A0AAV1TVJ9</accession>
<dbReference type="EMBL" id="CAKLBY020000097">
    <property type="protein sequence ID" value="CAK7926300.1"/>
    <property type="molecule type" value="Genomic_DNA"/>
</dbReference>
<feature type="compositionally biased region" description="Polar residues" evidence="1">
    <location>
        <begin position="28"/>
        <end position="38"/>
    </location>
</feature>
<feature type="compositionally biased region" description="Basic and acidic residues" evidence="1">
    <location>
        <begin position="44"/>
        <end position="54"/>
    </location>
</feature>
<feature type="compositionally biased region" description="Low complexity" evidence="1">
    <location>
        <begin position="113"/>
        <end position="123"/>
    </location>
</feature>
<reference evidence="2" key="1">
    <citation type="submission" date="2024-01" db="EMBL/GenBank/DDBJ databases">
        <authorList>
            <person name="Webb A."/>
        </authorList>
    </citation>
    <scope>NUCLEOTIDE SEQUENCE</scope>
    <source>
        <strain evidence="2">Pm1</strain>
    </source>
</reference>
<sequence length="607" mass="67304">MRCASKAAESASARLCADAEAETTATDVSSVAEATQPVSPGDAGARHEDTHVFTEYELGVSYSPDTEDGSVSTAIESKPPAKRGMDDAMRRSIFGSSDESDEPSPKRRRSRSRNSGANSGVGSPMDTTSQRGASPSVGTSQEERDRNVLRLAPEKKAWMPPKSVMDHLSATTSDRYRTRLFDSSRIHHLDPSAKNYRAENDFFIDAFFRHRWYSGNHKRDGPSLLQAWNAYIHNLEDVGRDAWNDKLIKARDKFEKRTPTGACYKLHRLSREKGLSCLSWGDSCPCCVNNSARAPKEAYLLTSPWWRVRISSEMYIGFDNLKSLYDCAGKTFSGGPSAAQDVPRRTAQPDPVRQPSVGSGAPKYPRTRDNRFSSVPSAAQDVPRRTAQPDPVRQPSVGSGAPKYPRTRDSRFFSVPSAAQDVPRRTARPDPVRQPSAGSGAPKYPRTGDSRATGRVNSSDVHSRRGGSTAAQTDSAGHRESPLMEVDEEGRRYPHCRGLACVPESFFDRVTQGLRGDLEHERDRRLQLADAVLKHRAEFAFAQLENERALTSLRDELRVARGNVDRSRSEITALQTLVDARHREHKALCKMLERKGVVFFSSEEAAY</sequence>
<protein>
    <submittedName>
        <fullName evidence="2">Uncharacterized protein</fullName>
    </submittedName>
</protein>
<feature type="compositionally biased region" description="Basic and acidic residues" evidence="1">
    <location>
        <begin position="422"/>
        <end position="431"/>
    </location>
</feature>
<gene>
    <name evidence="2" type="ORF">PM001_LOCUS11450</name>
</gene>
<feature type="region of interest" description="Disordered" evidence="1">
    <location>
        <begin position="335"/>
        <end position="490"/>
    </location>
</feature>
<evidence type="ECO:0000256" key="1">
    <source>
        <dbReference type="SAM" id="MobiDB-lite"/>
    </source>
</evidence>
<feature type="compositionally biased region" description="Polar residues" evidence="1">
    <location>
        <begin position="125"/>
        <end position="140"/>
    </location>
</feature>